<keyword evidence="2" id="KW-0802">TPR repeat</keyword>
<dbReference type="OrthoDB" id="1465784at2"/>
<keyword evidence="1" id="KW-0677">Repeat</keyword>
<keyword evidence="3" id="KW-0732">Signal</keyword>
<dbReference type="PANTHER" id="PTHR44943">
    <property type="entry name" value="CELLULOSE SYNTHASE OPERON PROTEIN C"/>
    <property type="match status" value="1"/>
</dbReference>
<accession>A0A3D9S0B8</accession>
<dbReference type="InterPro" id="IPR011990">
    <property type="entry name" value="TPR-like_helical_dom_sf"/>
</dbReference>
<comment type="caution">
    <text evidence="4">The sequence shown here is derived from an EMBL/GenBank/DDBJ whole genome shotgun (WGS) entry which is preliminary data.</text>
</comment>
<dbReference type="EMBL" id="QTTQ01000009">
    <property type="protein sequence ID" value="REE83571.1"/>
    <property type="molecule type" value="Genomic_DNA"/>
</dbReference>
<dbReference type="RefSeq" id="WP_115878373.1">
    <property type="nucleotide sequence ID" value="NZ_QTTQ01000009.1"/>
</dbReference>
<dbReference type="SUPFAM" id="SSF48452">
    <property type="entry name" value="TPR-like"/>
    <property type="match status" value="2"/>
</dbReference>
<protein>
    <recommendedName>
        <fullName evidence="6">Tetratricopeptide repeat protein</fullName>
    </recommendedName>
</protein>
<evidence type="ECO:0000256" key="2">
    <source>
        <dbReference type="ARBA" id="ARBA00022803"/>
    </source>
</evidence>
<dbReference type="InterPro" id="IPR051685">
    <property type="entry name" value="Ycf3/AcsC/BcsC/TPR_MFPF"/>
</dbReference>
<organism evidence="4 5">
    <name type="scientific">Lutibacter oceani</name>
    <dbReference type="NCBI Taxonomy" id="1853311"/>
    <lineage>
        <taxon>Bacteria</taxon>
        <taxon>Pseudomonadati</taxon>
        <taxon>Bacteroidota</taxon>
        <taxon>Flavobacteriia</taxon>
        <taxon>Flavobacteriales</taxon>
        <taxon>Flavobacteriaceae</taxon>
        <taxon>Lutibacter</taxon>
    </lineage>
</organism>
<evidence type="ECO:0000256" key="3">
    <source>
        <dbReference type="SAM" id="SignalP"/>
    </source>
</evidence>
<dbReference type="AlphaFoldDB" id="A0A3D9S0B8"/>
<proteinExistence type="predicted"/>
<reference evidence="4 5" key="1">
    <citation type="submission" date="2018-08" db="EMBL/GenBank/DDBJ databases">
        <title>Genomic Encyclopedia of Type Strains, Phase III (KMG-III): the genomes of soil and plant-associated and newly described type strains.</title>
        <authorList>
            <person name="Whitman W."/>
        </authorList>
    </citation>
    <scope>NUCLEOTIDE SEQUENCE [LARGE SCALE GENOMIC DNA]</scope>
    <source>
        <strain evidence="4 5">325-5</strain>
    </source>
</reference>
<feature type="signal peptide" evidence="3">
    <location>
        <begin position="1"/>
        <end position="23"/>
    </location>
</feature>
<sequence>MKIKKKHIIILLGIGFFSNFSYAQNIDNQEVLALKFQEHFFESLKQTATNNYAKAIESLENCYQIDSVNLAVEFELSKNYLSLEKYFEAEIFIDKALEKEPKNRYLLKHKVALLKAQRNYKDAIEIQKQLVKIKPSYSDELVLLYIQNKEFESAENLITEIEDNALATLRIKRFKTYLINRKKLTKKKANNTTTQNPIENLGIESLRKEYQENKSYKVLLEILKYEIENSLFEMLNTDCKNALELYPAQPLLYKLQGFALNKLKKYNEAIDVLTIGIDFVIDNIEMEVDFYNQLIISYEGLNNKKEALKFQQKVEQLKQTN</sequence>
<gene>
    <name evidence="4" type="ORF">BX611_0863</name>
</gene>
<feature type="chain" id="PRO_5017668901" description="Tetratricopeptide repeat protein" evidence="3">
    <location>
        <begin position="24"/>
        <end position="321"/>
    </location>
</feature>
<evidence type="ECO:0008006" key="6">
    <source>
        <dbReference type="Google" id="ProtNLM"/>
    </source>
</evidence>
<keyword evidence="5" id="KW-1185">Reference proteome</keyword>
<evidence type="ECO:0000313" key="5">
    <source>
        <dbReference type="Proteomes" id="UP000256429"/>
    </source>
</evidence>
<evidence type="ECO:0000256" key="1">
    <source>
        <dbReference type="ARBA" id="ARBA00022737"/>
    </source>
</evidence>
<dbReference type="InterPro" id="IPR019734">
    <property type="entry name" value="TPR_rpt"/>
</dbReference>
<dbReference type="SMART" id="SM00028">
    <property type="entry name" value="TPR"/>
    <property type="match status" value="4"/>
</dbReference>
<dbReference type="Gene3D" id="1.25.40.10">
    <property type="entry name" value="Tetratricopeptide repeat domain"/>
    <property type="match status" value="2"/>
</dbReference>
<dbReference type="PANTHER" id="PTHR44943:SF4">
    <property type="entry name" value="TPR REPEAT-CONTAINING PROTEIN MJ0798"/>
    <property type="match status" value="1"/>
</dbReference>
<evidence type="ECO:0000313" key="4">
    <source>
        <dbReference type="EMBL" id="REE83571.1"/>
    </source>
</evidence>
<dbReference type="Proteomes" id="UP000256429">
    <property type="component" value="Unassembled WGS sequence"/>
</dbReference>
<name>A0A3D9S0B8_9FLAO</name>